<feature type="compositionally biased region" description="Basic residues" evidence="1">
    <location>
        <begin position="184"/>
        <end position="194"/>
    </location>
</feature>
<proteinExistence type="predicted"/>
<evidence type="ECO:0000313" key="4">
    <source>
        <dbReference type="Proteomes" id="UP000267029"/>
    </source>
</evidence>
<evidence type="ECO:0008006" key="5">
    <source>
        <dbReference type="Google" id="ProtNLM"/>
    </source>
</evidence>
<reference evidence="3 4" key="1">
    <citation type="submission" date="2018-10" db="EMBL/GenBank/DDBJ databases">
        <authorList>
            <consortium name="Pathogen Informatics"/>
        </authorList>
    </citation>
    <scope>NUCLEOTIDE SEQUENCE [LARGE SCALE GENOMIC DNA]</scope>
</reference>
<dbReference type="EMBL" id="UXSR01005330">
    <property type="protein sequence ID" value="VDD81123.1"/>
    <property type="molecule type" value="Genomic_DNA"/>
</dbReference>
<keyword evidence="2" id="KW-0732">Signal</keyword>
<name>A0A0R3UI96_MESCO</name>
<protein>
    <recommendedName>
        <fullName evidence="5">FZ domain-containing protein</fullName>
    </recommendedName>
</protein>
<evidence type="ECO:0000256" key="2">
    <source>
        <dbReference type="SAM" id="SignalP"/>
    </source>
</evidence>
<feature type="region of interest" description="Disordered" evidence="1">
    <location>
        <begin position="184"/>
        <end position="203"/>
    </location>
</feature>
<keyword evidence="4" id="KW-1185">Reference proteome</keyword>
<feature type="chain" id="PRO_5030017536" description="FZ domain-containing protein" evidence="2">
    <location>
        <begin position="25"/>
        <end position="452"/>
    </location>
</feature>
<accession>A0A0R3UI96</accession>
<dbReference type="AlphaFoldDB" id="A0A0R3UI96"/>
<evidence type="ECO:0000256" key="1">
    <source>
        <dbReference type="SAM" id="MobiDB-lite"/>
    </source>
</evidence>
<dbReference type="Proteomes" id="UP000267029">
    <property type="component" value="Unassembled WGS sequence"/>
</dbReference>
<evidence type="ECO:0000313" key="3">
    <source>
        <dbReference type="EMBL" id="VDD81123.1"/>
    </source>
</evidence>
<organism evidence="3 4">
    <name type="scientific">Mesocestoides corti</name>
    <name type="common">Flatworm</name>
    <dbReference type="NCBI Taxonomy" id="53468"/>
    <lineage>
        <taxon>Eukaryota</taxon>
        <taxon>Metazoa</taxon>
        <taxon>Spiralia</taxon>
        <taxon>Lophotrochozoa</taxon>
        <taxon>Platyhelminthes</taxon>
        <taxon>Cestoda</taxon>
        <taxon>Eucestoda</taxon>
        <taxon>Cyclophyllidea</taxon>
        <taxon>Mesocestoididae</taxon>
        <taxon>Mesocestoides</taxon>
    </lineage>
</organism>
<feature type="signal peptide" evidence="2">
    <location>
        <begin position="1"/>
        <end position="24"/>
    </location>
</feature>
<sequence>MDHLSPKTFCVLLLLCLRKHYATADNEKTQLEQSSLSTGVWINRGQVYPRCSALHFEKLRCANFSLSQRPVTRSRVLRPDCAFLMHRLICSLHKLNCPSLPNASFQMYDIPCQSSCHATVDICGMQSSNSQPTSSHWQTHPKRSAPLYPQIQPRLTPSPSWHPFTPSPGQSVWPWRPYVPSSTRRHQRSLRHSNNKTMKSYSSKKDNKVNELKLLPEDCKFLPSGGCDNWARKIVKNHPYYARDYEAETRQNPACPKDFKTMCAQMFPLEFTKNDWEQGNFTMGESLNLQQLVYLCTALIIRISQTFWWFGKFHRFQPFFRFTVKRTLKTDILEYDDKVILTNSWPSSCVCPNKLVVGKKYLLLTHSRISRQTLRISNKTVFLENPKRYEWMILVSKIFHVLESVYLCPVFIHSAGWDPVLAKEPDNGGTSRISGIGAGNAYGIDKTLIFGS</sequence>
<dbReference type="OrthoDB" id="6227326at2759"/>
<gene>
    <name evidence="3" type="ORF">MCOS_LOCUS7126</name>
</gene>